<sequence length="89" mass="9676">MGLAGGRTPVITGDMLYIVLRSRANGETVEQIQPDPIIPIGKRKGRNPSVVSIYRALAAYEAPRHTGRHRAGPRRACPAGRHRRGDPSP</sequence>
<evidence type="ECO:0000256" key="1">
    <source>
        <dbReference type="SAM" id="MobiDB-lite"/>
    </source>
</evidence>
<organism evidence="2 3">
    <name type="scientific">Paractinoplanes rishiriensis</name>
    <dbReference type="NCBI Taxonomy" id="1050105"/>
    <lineage>
        <taxon>Bacteria</taxon>
        <taxon>Bacillati</taxon>
        <taxon>Actinomycetota</taxon>
        <taxon>Actinomycetes</taxon>
        <taxon>Micromonosporales</taxon>
        <taxon>Micromonosporaceae</taxon>
        <taxon>Paractinoplanes</taxon>
    </lineage>
</organism>
<dbReference type="AlphaFoldDB" id="A0A919MZ92"/>
<dbReference type="EMBL" id="BOMV01000092">
    <property type="protein sequence ID" value="GIF00930.1"/>
    <property type="molecule type" value="Genomic_DNA"/>
</dbReference>
<feature type="region of interest" description="Disordered" evidence="1">
    <location>
        <begin position="63"/>
        <end position="89"/>
    </location>
</feature>
<gene>
    <name evidence="2" type="ORF">Ari01nite_83940</name>
</gene>
<comment type="caution">
    <text evidence="2">The sequence shown here is derived from an EMBL/GenBank/DDBJ whole genome shotgun (WGS) entry which is preliminary data.</text>
</comment>
<dbReference type="Proteomes" id="UP000636960">
    <property type="component" value="Unassembled WGS sequence"/>
</dbReference>
<reference evidence="2" key="1">
    <citation type="submission" date="2021-01" db="EMBL/GenBank/DDBJ databases">
        <title>Whole genome shotgun sequence of Actinoplanes rishiriensis NBRC 108556.</title>
        <authorList>
            <person name="Komaki H."/>
            <person name="Tamura T."/>
        </authorList>
    </citation>
    <scope>NUCLEOTIDE SEQUENCE</scope>
    <source>
        <strain evidence="2">NBRC 108556</strain>
    </source>
</reference>
<proteinExistence type="predicted"/>
<evidence type="ECO:0000313" key="2">
    <source>
        <dbReference type="EMBL" id="GIF00930.1"/>
    </source>
</evidence>
<feature type="compositionally biased region" description="Basic residues" evidence="1">
    <location>
        <begin position="80"/>
        <end position="89"/>
    </location>
</feature>
<name>A0A919MZ92_9ACTN</name>
<evidence type="ECO:0000313" key="3">
    <source>
        <dbReference type="Proteomes" id="UP000636960"/>
    </source>
</evidence>
<accession>A0A919MZ92</accession>
<evidence type="ECO:0008006" key="4">
    <source>
        <dbReference type="Google" id="ProtNLM"/>
    </source>
</evidence>
<keyword evidence="3" id="KW-1185">Reference proteome</keyword>
<protein>
    <recommendedName>
        <fullName evidence="4">Transposase</fullName>
    </recommendedName>
</protein>